<evidence type="ECO:0000313" key="2">
    <source>
        <dbReference type="Proteomes" id="UP000023703"/>
    </source>
</evidence>
<dbReference type="HOGENOM" id="CLU_036472_0_0_11"/>
<reference evidence="1 2" key="1">
    <citation type="journal article" date="2015" name="Int. J. Syst. Evol. Microbiol.">
        <title>Revisiting Corynebacterium glyciniphilum (ex Kubota et al., 1972) sp. nov., nom. rev., isolated from putrefied banana.</title>
        <authorList>
            <person name="Al-Dilaimi A."/>
            <person name="Bednarz H."/>
            <person name="Lomker A."/>
            <person name="Niehaus K."/>
            <person name="Kalinowski J."/>
            <person name="Ruckert C."/>
        </authorList>
    </citation>
    <scope>NUCLEOTIDE SEQUENCE [LARGE SCALE GENOMIC DNA]</scope>
    <source>
        <strain evidence="1">AJ 3170</strain>
    </source>
</reference>
<accession>X5DK34</accession>
<dbReference type="AlphaFoldDB" id="X5DK34"/>
<organism evidence="1 2">
    <name type="scientific">Corynebacterium glyciniphilum AJ 3170</name>
    <dbReference type="NCBI Taxonomy" id="1404245"/>
    <lineage>
        <taxon>Bacteria</taxon>
        <taxon>Bacillati</taxon>
        <taxon>Actinomycetota</taxon>
        <taxon>Actinomycetes</taxon>
        <taxon>Mycobacteriales</taxon>
        <taxon>Corynebacteriaceae</taxon>
        <taxon>Corynebacterium</taxon>
    </lineage>
</organism>
<dbReference type="OrthoDB" id="4413566at2"/>
<proteinExistence type="predicted"/>
<name>X5DK34_9CORY</name>
<sequence length="393" mass="42272">MTSTYTTEPTTGESYTTLATTYSVQINSAELELVAFLVGIPDDSRLATAQAVRRRTTREAYRYAHAADIAQRMPTLFRHFRDDGRYSVDHLDAIWSRINRHATALSAAGADVPQCLDAAVALGIATWIRTTGITALTAIADVTDEVLATVAPLIVESTEKEEAAAVSLTRRGNRFTLDCGSEFVADSLWSSLTSAALDARRDLLADQDEATAPPPMSLCRGNVALGALGGRRDQLKVTVNTYRVQDDAPAYVLGSGWVSPATGAEFAAIARHIRELPALDQVPETTAYRFTAVQRTHIEGRDGRCRFPGCEVPADNCEHDHLVNSPHTDPDSDGPTSVSNGICLCRNHHVLKTAGIWEPASQDDAVTLHWHGPGGARVTTVAAGPLSPVRHPA</sequence>
<dbReference type="RefSeq" id="WP_052539693.1">
    <property type="nucleotide sequence ID" value="NZ_CP006842.1"/>
</dbReference>
<gene>
    <name evidence="1" type="ORF">CGLY_05075</name>
</gene>
<dbReference type="STRING" id="1404245.CGLY_05075"/>
<dbReference type="Proteomes" id="UP000023703">
    <property type="component" value="Chromosome"/>
</dbReference>
<protein>
    <recommendedName>
        <fullName evidence="3">HNH nuclease domain-containing protein</fullName>
    </recommendedName>
</protein>
<dbReference type="eggNOG" id="COG1403">
    <property type="taxonomic scope" value="Bacteria"/>
</dbReference>
<evidence type="ECO:0000313" key="1">
    <source>
        <dbReference type="EMBL" id="AHW63463.1"/>
    </source>
</evidence>
<evidence type="ECO:0008006" key="3">
    <source>
        <dbReference type="Google" id="ProtNLM"/>
    </source>
</evidence>
<dbReference type="KEGG" id="cgy:CGLY_05075"/>
<dbReference type="EMBL" id="CP006842">
    <property type="protein sequence ID" value="AHW63463.1"/>
    <property type="molecule type" value="Genomic_DNA"/>
</dbReference>
<dbReference type="InterPro" id="IPR003615">
    <property type="entry name" value="HNH_nuc"/>
</dbReference>
<dbReference type="CDD" id="cd00085">
    <property type="entry name" value="HNHc"/>
    <property type="match status" value="1"/>
</dbReference>
<keyword evidence="2" id="KW-1185">Reference proteome</keyword>